<dbReference type="GO" id="GO:0004731">
    <property type="term" value="F:purine-nucleoside phosphorylase activity"/>
    <property type="evidence" value="ECO:0007669"/>
    <property type="project" value="UniProtKB-EC"/>
</dbReference>
<proteinExistence type="predicted"/>
<evidence type="ECO:0000313" key="7">
    <source>
        <dbReference type="EMBL" id="MFD1719459.1"/>
    </source>
</evidence>
<evidence type="ECO:0000256" key="2">
    <source>
        <dbReference type="ARBA" id="ARBA00021980"/>
    </source>
</evidence>
<dbReference type="InterPro" id="IPR000845">
    <property type="entry name" value="Nucleoside_phosphorylase_d"/>
</dbReference>
<dbReference type="EC" id="2.4.2.3" evidence="1"/>
<dbReference type="Pfam" id="PF01048">
    <property type="entry name" value="PNP_UDP_1"/>
    <property type="match status" value="1"/>
</dbReference>
<name>A0ABW4LB97_9MICO</name>
<keyword evidence="4 7" id="KW-0808">Transferase</keyword>
<comment type="caution">
    <text evidence="7">The sequence shown here is derived from an EMBL/GenBank/DDBJ whole genome shotgun (WGS) entry which is preliminary data.</text>
</comment>
<dbReference type="PANTHER" id="PTHR43691:SF11">
    <property type="entry name" value="FI09636P-RELATED"/>
    <property type="match status" value="1"/>
</dbReference>
<dbReference type="InterPro" id="IPR035994">
    <property type="entry name" value="Nucleoside_phosphorylase_sf"/>
</dbReference>
<sequence>MPTPHIAAEVGEIAPAVLLPGDPRRAERIAAQLMPDARQVSDVRGNGVYTGQVDGRPLTVMASGMGMPSLGIYANELFATYGVERIVRVGTAGGMSPQVKVGDVVVALGAHTDSAMNDRRIAGIRFSAVASYPLVAAAVAAAGDDPVHVAPVVSRDHFYGNPPEQIQALADHGTLAVEMEAAALYGIAAQYGRQALAVCTISDHLLDSSQDFSAAQREENFQRALQLALAAALD</sequence>
<accession>A0ABW4LB97</accession>
<evidence type="ECO:0000313" key="8">
    <source>
        <dbReference type="Proteomes" id="UP001597277"/>
    </source>
</evidence>
<evidence type="ECO:0000256" key="5">
    <source>
        <dbReference type="ARBA" id="ARBA00048447"/>
    </source>
</evidence>
<dbReference type="CDD" id="cd09006">
    <property type="entry name" value="PNP_EcPNPI-like"/>
    <property type="match status" value="1"/>
</dbReference>
<keyword evidence="3 7" id="KW-0328">Glycosyltransferase</keyword>
<dbReference type="EMBL" id="JBHUEE010000010">
    <property type="protein sequence ID" value="MFD1719459.1"/>
    <property type="molecule type" value="Genomic_DNA"/>
</dbReference>
<dbReference type="Gene3D" id="3.40.50.1580">
    <property type="entry name" value="Nucleoside phosphorylase domain"/>
    <property type="match status" value="1"/>
</dbReference>
<gene>
    <name evidence="7" type="ORF">ACFSE6_16565</name>
</gene>
<dbReference type="RefSeq" id="WP_388009794.1">
    <property type="nucleotide sequence ID" value="NZ_JBHUEE010000010.1"/>
</dbReference>
<evidence type="ECO:0000259" key="6">
    <source>
        <dbReference type="Pfam" id="PF01048"/>
    </source>
</evidence>
<evidence type="ECO:0000256" key="4">
    <source>
        <dbReference type="ARBA" id="ARBA00022679"/>
    </source>
</evidence>
<protein>
    <recommendedName>
        <fullName evidence="2">Uridine phosphorylase</fullName>
        <ecNumber evidence="1">2.4.2.3</ecNumber>
    </recommendedName>
</protein>
<dbReference type="SUPFAM" id="SSF53167">
    <property type="entry name" value="Purine and uridine phosphorylases"/>
    <property type="match status" value="1"/>
</dbReference>
<reference evidence="8" key="1">
    <citation type="journal article" date="2019" name="Int. J. Syst. Evol. Microbiol.">
        <title>The Global Catalogue of Microorganisms (GCM) 10K type strain sequencing project: providing services to taxonomists for standard genome sequencing and annotation.</title>
        <authorList>
            <consortium name="The Broad Institute Genomics Platform"/>
            <consortium name="The Broad Institute Genome Sequencing Center for Infectious Disease"/>
            <person name="Wu L."/>
            <person name="Ma J."/>
        </authorList>
    </citation>
    <scope>NUCLEOTIDE SEQUENCE [LARGE SCALE GENOMIC DNA]</scope>
    <source>
        <strain evidence="8">JCM 17130</strain>
    </source>
</reference>
<dbReference type="InterPro" id="IPR004402">
    <property type="entry name" value="DeoD-type"/>
</dbReference>
<dbReference type="NCBIfam" id="NF004489">
    <property type="entry name" value="PRK05819.1"/>
    <property type="match status" value="1"/>
</dbReference>
<comment type="catalytic activity">
    <reaction evidence="5">
        <text>uridine + phosphate = alpha-D-ribose 1-phosphate + uracil</text>
        <dbReference type="Rhea" id="RHEA:24388"/>
        <dbReference type="ChEBI" id="CHEBI:16704"/>
        <dbReference type="ChEBI" id="CHEBI:17568"/>
        <dbReference type="ChEBI" id="CHEBI:43474"/>
        <dbReference type="ChEBI" id="CHEBI:57720"/>
        <dbReference type="EC" id="2.4.2.3"/>
    </reaction>
</comment>
<evidence type="ECO:0000256" key="1">
    <source>
        <dbReference type="ARBA" id="ARBA00011888"/>
    </source>
</evidence>
<feature type="domain" description="Nucleoside phosphorylase" evidence="6">
    <location>
        <begin position="16"/>
        <end position="229"/>
    </location>
</feature>
<evidence type="ECO:0000256" key="3">
    <source>
        <dbReference type="ARBA" id="ARBA00022676"/>
    </source>
</evidence>
<keyword evidence="8" id="KW-1185">Reference proteome</keyword>
<dbReference type="PANTHER" id="PTHR43691">
    <property type="entry name" value="URIDINE PHOSPHORYLASE"/>
    <property type="match status" value="1"/>
</dbReference>
<organism evidence="7 8">
    <name type="scientific">Georgenia deserti</name>
    <dbReference type="NCBI Taxonomy" id="2093781"/>
    <lineage>
        <taxon>Bacteria</taxon>
        <taxon>Bacillati</taxon>
        <taxon>Actinomycetota</taxon>
        <taxon>Actinomycetes</taxon>
        <taxon>Micrococcales</taxon>
        <taxon>Bogoriellaceae</taxon>
        <taxon>Georgenia</taxon>
    </lineage>
</organism>
<dbReference type="Proteomes" id="UP001597277">
    <property type="component" value="Unassembled WGS sequence"/>
</dbReference>